<name>A0ABD0UH67_DENTH</name>
<sequence length="95" mass="10295">MEKKPSRKKALTMATTRMARAGLTLVLYGLSPLAADLAGACWAAAGCKVRRNMKAVIRIVDLVGIPRGGEIGRCTVAAIRTWLVSEMPRQDEARQ</sequence>
<comment type="caution">
    <text evidence="1">The sequence shown here is derived from an EMBL/GenBank/DDBJ whole genome shotgun (WGS) entry which is preliminary data.</text>
</comment>
<protein>
    <submittedName>
        <fullName evidence="1">Uncharacterized protein</fullName>
    </submittedName>
</protein>
<keyword evidence="2" id="KW-1185">Reference proteome</keyword>
<dbReference type="AlphaFoldDB" id="A0ABD0UH67"/>
<dbReference type="EMBL" id="JANQDX010000014">
    <property type="protein sequence ID" value="KAL0911934.1"/>
    <property type="molecule type" value="Genomic_DNA"/>
</dbReference>
<proteinExistence type="predicted"/>
<evidence type="ECO:0000313" key="1">
    <source>
        <dbReference type="EMBL" id="KAL0911934.1"/>
    </source>
</evidence>
<reference evidence="1 2" key="1">
    <citation type="journal article" date="2024" name="Plant Biotechnol. J.">
        <title>Dendrobium thyrsiflorum genome and its molecular insights into genes involved in important horticultural traits.</title>
        <authorList>
            <person name="Chen B."/>
            <person name="Wang J.Y."/>
            <person name="Zheng P.J."/>
            <person name="Li K.L."/>
            <person name="Liang Y.M."/>
            <person name="Chen X.F."/>
            <person name="Zhang C."/>
            <person name="Zhao X."/>
            <person name="He X."/>
            <person name="Zhang G.Q."/>
            <person name="Liu Z.J."/>
            <person name="Xu Q."/>
        </authorList>
    </citation>
    <scope>NUCLEOTIDE SEQUENCE [LARGE SCALE GENOMIC DNA]</scope>
    <source>
        <strain evidence="1">GZMU011</strain>
    </source>
</reference>
<accession>A0ABD0UH67</accession>
<organism evidence="1 2">
    <name type="scientific">Dendrobium thyrsiflorum</name>
    <name type="common">Pinecone-like raceme dendrobium</name>
    <name type="synonym">Orchid</name>
    <dbReference type="NCBI Taxonomy" id="117978"/>
    <lineage>
        <taxon>Eukaryota</taxon>
        <taxon>Viridiplantae</taxon>
        <taxon>Streptophyta</taxon>
        <taxon>Embryophyta</taxon>
        <taxon>Tracheophyta</taxon>
        <taxon>Spermatophyta</taxon>
        <taxon>Magnoliopsida</taxon>
        <taxon>Liliopsida</taxon>
        <taxon>Asparagales</taxon>
        <taxon>Orchidaceae</taxon>
        <taxon>Epidendroideae</taxon>
        <taxon>Malaxideae</taxon>
        <taxon>Dendrobiinae</taxon>
        <taxon>Dendrobium</taxon>
    </lineage>
</organism>
<gene>
    <name evidence="1" type="ORF">M5K25_017872</name>
</gene>
<evidence type="ECO:0000313" key="2">
    <source>
        <dbReference type="Proteomes" id="UP001552299"/>
    </source>
</evidence>
<dbReference type="Proteomes" id="UP001552299">
    <property type="component" value="Unassembled WGS sequence"/>
</dbReference>